<dbReference type="InterPro" id="IPR035906">
    <property type="entry name" value="MetI-like_sf"/>
</dbReference>
<keyword evidence="2 7" id="KW-0813">Transport</keyword>
<organism evidence="9 10">
    <name type="scientific">Metamycoplasma faucium</name>
    <dbReference type="NCBI Taxonomy" id="56142"/>
    <lineage>
        <taxon>Bacteria</taxon>
        <taxon>Bacillati</taxon>
        <taxon>Mycoplasmatota</taxon>
        <taxon>Mycoplasmoidales</taxon>
        <taxon>Metamycoplasmataceae</taxon>
        <taxon>Metamycoplasma</taxon>
    </lineage>
</organism>
<dbReference type="RefSeq" id="WP_405311576.1">
    <property type="nucleotide sequence ID" value="NZ_CP088155.1"/>
</dbReference>
<dbReference type="PROSITE" id="PS50928">
    <property type="entry name" value="ABC_TM1"/>
    <property type="match status" value="1"/>
</dbReference>
<evidence type="ECO:0000256" key="5">
    <source>
        <dbReference type="ARBA" id="ARBA00022989"/>
    </source>
</evidence>
<dbReference type="PANTHER" id="PTHR30193:SF37">
    <property type="entry name" value="INNER MEMBRANE ABC TRANSPORTER PERMEASE PROTEIN YCJO"/>
    <property type="match status" value="1"/>
</dbReference>
<keyword evidence="10" id="KW-1185">Reference proteome</keyword>
<feature type="domain" description="ABC transmembrane type-1" evidence="8">
    <location>
        <begin position="88"/>
        <end position="313"/>
    </location>
</feature>
<comment type="similarity">
    <text evidence="7">Belongs to the binding-protein-dependent transport system permease family.</text>
</comment>
<evidence type="ECO:0000256" key="3">
    <source>
        <dbReference type="ARBA" id="ARBA00022475"/>
    </source>
</evidence>
<feature type="transmembrane region" description="Helical" evidence="7">
    <location>
        <begin position="31"/>
        <end position="54"/>
    </location>
</feature>
<dbReference type="PANTHER" id="PTHR30193">
    <property type="entry name" value="ABC TRANSPORTER PERMEASE PROTEIN"/>
    <property type="match status" value="1"/>
</dbReference>
<sequence>MKTYFWKKYRIKNIGDSLSILNQKTPLWKPFLLMLPSILTIFLFTFIPFIIVLANSFIVNTGFHADEIRPGFDNYKRIFELDMYKVGVRNSIIYAMTALPISLVISILVSVAITQIVKKWARGFWQTIFFLPYVTSAVAVSLSFFYLFKTSDSTGPGILNLTLKSLGLIKEDIRFLDSGDIHSWKPLLVILIRGVWGNLAFQILILTTAMLSVDQQLYKAAAIDGASKGKQFFSVTLPSIRKTVSFLVTMGLINGIKVFPLALFNNDPNAAALNGGSSLMLMVYKFVNEGNFALAGAASITLFVIGVVVSYSLRKIVALTFKASLKIGEMNVLNKIESTSFKPKALFKI</sequence>
<accession>A0ABZ2TLL7</accession>
<feature type="transmembrane region" description="Helical" evidence="7">
    <location>
        <begin position="129"/>
        <end position="148"/>
    </location>
</feature>
<evidence type="ECO:0000256" key="7">
    <source>
        <dbReference type="RuleBase" id="RU363032"/>
    </source>
</evidence>
<dbReference type="Pfam" id="PF00528">
    <property type="entry name" value="BPD_transp_1"/>
    <property type="match status" value="1"/>
</dbReference>
<evidence type="ECO:0000259" key="8">
    <source>
        <dbReference type="PROSITE" id="PS50928"/>
    </source>
</evidence>
<keyword evidence="6 7" id="KW-0472">Membrane</keyword>
<keyword evidence="3" id="KW-1003">Cell membrane</keyword>
<dbReference type="Proteomes" id="UP001622612">
    <property type="component" value="Chromosome"/>
</dbReference>
<dbReference type="Gene3D" id="1.10.3720.10">
    <property type="entry name" value="MetI-like"/>
    <property type="match status" value="1"/>
</dbReference>
<feature type="transmembrane region" description="Helical" evidence="7">
    <location>
        <begin position="292"/>
        <end position="313"/>
    </location>
</feature>
<evidence type="ECO:0000313" key="9">
    <source>
        <dbReference type="EMBL" id="WYM97240.1"/>
    </source>
</evidence>
<dbReference type="CDD" id="cd06261">
    <property type="entry name" value="TM_PBP2"/>
    <property type="match status" value="1"/>
</dbReference>
<dbReference type="InterPro" id="IPR051393">
    <property type="entry name" value="ABC_transporter_permease"/>
</dbReference>
<dbReference type="InterPro" id="IPR000515">
    <property type="entry name" value="MetI-like"/>
</dbReference>
<evidence type="ECO:0000256" key="2">
    <source>
        <dbReference type="ARBA" id="ARBA00022448"/>
    </source>
</evidence>
<evidence type="ECO:0000313" key="10">
    <source>
        <dbReference type="Proteomes" id="UP001622612"/>
    </source>
</evidence>
<evidence type="ECO:0000256" key="4">
    <source>
        <dbReference type="ARBA" id="ARBA00022692"/>
    </source>
</evidence>
<feature type="transmembrane region" description="Helical" evidence="7">
    <location>
        <begin position="92"/>
        <end position="117"/>
    </location>
</feature>
<evidence type="ECO:0000256" key="1">
    <source>
        <dbReference type="ARBA" id="ARBA00004651"/>
    </source>
</evidence>
<name>A0ABZ2TLL7_9BACT</name>
<keyword evidence="4 7" id="KW-0812">Transmembrane</keyword>
<keyword evidence="5 7" id="KW-1133">Transmembrane helix</keyword>
<feature type="transmembrane region" description="Helical" evidence="7">
    <location>
        <begin position="187"/>
        <end position="211"/>
    </location>
</feature>
<protein>
    <submittedName>
        <fullName evidence="9">Sugar ABC transporter permease</fullName>
    </submittedName>
</protein>
<gene>
    <name evidence="9" type="ORF">LQ356_03505</name>
</gene>
<feature type="transmembrane region" description="Helical" evidence="7">
    <location>
        <begin position="244"/>
        <end position="264"/>
    </location>
</feature>
<dbReference type="EMBL" id="CP088155">
    <property type="protein sequence ID" value="WYM97240.1"/>
    <property type="molecule type" value="Genomic_DNA"/>
</dbReference>
<evidence type="ECO:0000256" key="6">
    <source>
        <dbReference type="ARBA" id="ARBA00023136"/>
    </source>
</evidence>
<proteinExistence type="inferred from homology"/>
<comment type="subcellular location">
    <subcellularLocation>
        <location evidence="1 7">Cell membrane</location>
        <topology evidence="1 7">Multi-pass membrane protein</topology>
    </subcellularLocation>
</comment>
<reference evidence="9" key="1">
    <citation type="submission" date="2021-11" db="EMBL/GenBank/DDBJ databases">
        <title>The first genome sequence of unculturable Mycoplasma faucium obtained by de novo assembly of metagenomic reads.</title>
        <authorList>
            <person name="Sabat A.J."/>
            <person name="Bathoorn E."/>
            <person name="Akkerboom V."/>
            <person name="Friedrich A.W."/>
        </authorList>
    </citation>
    <scope>NUCLEOTIDE SEQUENCE [LARGE SCALE GENOMIC DNA]</scope>
    <source>
        <strain evidence="9">UMCG-MFM1</strain>
    </source>
</reference>
<dbReference type="SUPFAM" id="SSF161098">
    <property type="entry name" value="MetI-like"/>
    <property type="match status" value="1"/>
</dbReference>